<evidence type="ECO:0000259" key="8">
    <source>
        <dbReference type="PROSITE" id="PS50217"/>
    </source>
</evidence>
<dbReference type="Proteomes" id="UP000325577">
    <property type="component" value="Linkage Group LG5"/>
</dbReference>
<evidence type="ECO:0000256" key="6">
    <source>
        <dbReference type="SAM" id="Coils"/>
    </source>
</evidence>
<dbReference type="PANTHER" id="PTHR47693:SF1">
    <property type="entry name" value="BZIP TRANSCRIPTION FACTOR RISBZ3"/>
    <property type="match status" value="1"/>
</dbReference>
<keyword evidence="6" id="KW-0175">Coiled coil</keyword>
<evidence type="ECO:0000256" key="4">
    <source>
        <dbReference type="ARBA" id="ARBA00023163"/>
    </source>
</evidence>
<evidence type="ECO:0000313" key="10">
    <source>
        <dbReference type="Proteomes" id="UP000325577"/>
    </source>
</evidence>
<feature type="coiled-coil region" evidence="6">
    <location>
        <begin position="193"/>
        <end position="262"/>
    </location>
</feature>
<dbReference type="FunFam" id="1.20.5.170:FF:000020">
    <property type="entry name" value="BZIP transcription factor"/>
    <property type="match status" value="1"/>
</dbReference>
<dbReference type="InterPro" id="IPR004827">
    <property type="entry name" value="bZIP"/>
</dbReference>
<dbReference type="OrthoDB" id="1299653at2759"/>
<dbReference type="GO" id="GO:0046983">
    <property type="term" value="F:protein dimerization activity"/>
    <property type="evidence" value="ECO:0007669"/>
    <property type="project" value="UniProtKB-ARBA"/>
</dbReference>
<dbReference type="AlphaFoldDB" id="A0A5J4ZX44"/>
<dbReference type="Pfam" id="PF00170">
    <property type="entry name" value="bZIP_1"/>
    <property type="match status" value="1"/>
</dbReference>
<evidence type="ECO:0000256" key="3">
    <source>
        <dbReference type="ARBA" id="ARBA00023125"/>
    </source>
</evidence>
<evidence type="ECO:0000256" key="7">
    <source>
        <dbReference type="SAM" id="MobiDB-lite"/>
    </source>
</evidence>
<keyword evidence="5" id="KW-0539">Nucleus</keyword>
<dbReference type="GO" id="GO:0003677">
    <property type="term" value="F:DNA binding"/>
    <property type="evidence" value="ECO:0007669"/>
    <property type="project" value="UniProtKB-KW"/>
</dbReference>
<keyword evidence="2" id="KW-0805">Transcription regulation</keyword>
<dbReference type="InterPro" id="IPR044168">
    <property type="entry name" value="RISBZ3/4/5"/>
</dbReference>
<feature type="region of interest" description="Disordered" evidence="7">
    <location>
        <begin position="114"/>
        <end position="184"/>
    </location>
</feature>
<feature type="compositionally biased region" description="Polar residues" evidence="7">
    <location>
        <begin position="122"/>
        <end position="139"/>
    </location>
</feature>
<gene>
    <name evidence="9" type="ORF">F0562_013000</name>
</gene>
<accession>A0A5J4ZX44</accession>
<protein>
    <recommendedName>
        <fullName evidence="8">BZIP domain-containing protein</fullName>
    </recommendedName>
</protein>
<keyword evidence="4" id="KW-0804">Transcription</keyword>
<sequence length="362" mass="39324">MDQKSLVEEMSIFAGGDMKRSASELAFEELLKQTIVPEMPANENRIDKDEKIGEIRTQRARVFASTDGLLAVEDNDKSFGNVCVGDLSLPCGNREIMNGFSSCGPTGTLQLSQNVRPKHSRISPTIDSQSSICVGSPTSAAKPKGIDNQAMGATSGSSQEQSDDDDMDTEVGPCEQSTDPSQLKRIKRMVSNRESARRSRRRKQAHLADLEQQVEQLREENASLFKQYTGASQQFKDATTTKRVLKSDVEALRAKVKLAEDMVARGSITSSLSHLLQNHLNTPRSFSTHNMYPVGNVSPTIAVGGDDTSCPGITVPGQNATFGVIENADTFSGSACNGIMSDNVSCVSEIWPWESHDPTMSK</sequence>
<keyword evidence="10" id="KW-1185">Reference proteome</keyword>
<dbReference type="PANTHER" id="PTHR47693">
    <property type="entry name" value="BZIP TRANSCRIPTION FACTOR RISBZ3-RELATED"/>
    <property type="match status" value="1"/>
</dbReference>
<comment type="subcellular location">
    <subcellularLocation>
        <location evidence="1">Nucleus</location>
    </subcellularLocation>
</comment>
<evidence type="ECO:0000256" key="5">
    <source>
        <dbReference type="ARBA" id="ARBA00023242"/>
    </source>
</evidence>
<name>A0A5J4ZX44_9ASTE</name>
<dbReference type="PROSITE" id="PS50217">
    <property type="entry name" value="BZIP"/>
    <property type="match status" value="1"/>
</dbReference>
<dbReference type="PROSITE" id="PS00036">
    <property type="entry name" value="BZIP_BASIC"/>
    <property type="match status" value="1"/>
</dbReference>
<dbReference type="InterPro" id="IPR046347">
    <property type="entry name" value="bZIP_sf"/>
</dbReference>
<evidence type="ECO:0000256" key="1">
    <source>
        <dbReference type="ARBA" id="ARBA00004123"/>
    </source>
</evidence>
<keyword evidence="3" id="KW-0238">DNA-binding</keyword>
<organism evidence="9 10">
    <name type="scientific">Nyssa sinensis</name>
    <dbReference type="NCBI Taxonomy" id="561372"/>
    <lineage>
        <taxon>Eukaryota</taxon>
        <taxon>Viridiplantae</taxon>
        <taxon>Streptophyta</taxon>
        <taxon>Embryophyta</taxon>
        <taxon>Tracheophyta</taxon>
        <taxon>Spermatophyta</taxon>
        <taxon>Magnoliopsida</taxon>
        <taxon>eudicotyledons</taxon>
        <taxon>Gunneridae</taxon>
        <taxon>Pentapetalae</taxon>
        <taxon>asterids</taxon>
        <taxon>Cornales</taxon>
        <taxon>Nyssaceae</taxon>
        <taxon>Nyssa</taxon>
    </lineage>
</organism>
<dbReference type="SMART" id="SM00338">
    <property type="entry name" value="BRLZ"/>
    <property type="match status" value="1"/>
</dbReference>
<feature type="domain" description="BZIP" evidence="8">
    <location>
        <begin position="182"/>
        <end position="227"/>
    </location>
</feature>
<dbReference type="SUPFAM" id="SSF57959">
    <property type="entry name" value="Leucine zipper domain"/>
    <property type="match status" value="1"/>
</dbReference>
<dbReference type="InterPro" id="IPR045314">
    <property type="entry name" value="bZIP_plant_GBF1"/>
</dbReference>
<evidence type="ECO:0000313" key="9">
    <source>
        <dbReference type="EMBL" id="KAA8522639.1"/>
    </source>
</evidence>
<feature type="compositionally biased region" description="Polar residues" evidence="7">
    <location>
        <begin position="151"/>
        <end position="160"/>
    </location>
</feature>
<dbReference type="GO" id="GO:0003700">
    <property type="term" value="F:DNA-binding transcription factor activity"/>
    <property type="evidence" value="ECO:0007669"/>
    <property type="project" value="InterPro"/>
</dbReference>
<evidence type="ECO:0000256" key="2">
    <source>
        <dbReference type="ARBA" id="ARBA00023015"/>
    </source>
</evidence>
<dbReference type="Gene3D" id="1.20.5.170">
    <property type="match status" value="1"/>
</dbReference>
<dbReference type="GO" id="GO:0005634">
    <property type="term" value="C:nucleus"/>
    <property type="evidence" value="ECO:0007669"/>
    <property type="project" value="UniProtKB-SubCell"/>
</dbReference>
<dbReference type="CDD" id="cd14702">
    <property type="entry name" value="bZIP_plant_GBF1"/>
    <property type="match status" value="1"/>
</dbReference>
<proteinExistence type="predicted"/>
<reference evidence="9 10" key="1">
    <citation type="submission" date="2019-09" db="EMBL/GenBank/DDBJ databases">
        <title>A chromosome-level genome assembly of the Chinese tupelo Nyssa sinensis.</title>
        <authorList>
            <person name="Yang X."/>
            <person name="Kang M."/>
            <person name="Yang Y."/>
            <person name="Xiong H."/>
            <person name="Wang M."/>
            <person name="Zhang Z."/>
            <person name="Wang Z."/>
            <person name="Wu H."/>
            <person name="Ma T."/>
            <person name="Liu J."/>
            <person name="Xi Z."/>
        </authorList>
    </citation>
    <scope>NUCLEOTIDE SEQUENCE [LARGE SCALE GENOMIC DNA]</scope>
    <source>
        <strain evidence="9">J267</strain>
        <tissue evidence="9">Leaf</tissue>
    </source>
</reference>
<dbReference type="EMBL" id="CM018048">
    <property type="protein sequence ID" value="KAA8522639.1"/>
    <property type="molecule type" value="Genomic_DNA"/>
</dbReference>